<organism evidence="2 3">
    <name type="scientific">Defluviimonas salinarum</name>
    <dbReference type="NCBI Taxonomy" id="2992147"/>
    <lineage>
        <taxon>Bacteria</taxon>
        <taxon>Pseudomonadati</taxon>
        <taxon>Pseudomonadota</taxon>
        <taxon>Alphaproteobacteria</taxon>
        <taxon>Rhodobacterales</taxon>
        <taxon>Paracoccaceae</taxon>
        <taxon>Albidovulum</taxon>
    </lineage>
</organism>
<sequence length="187" mass="19594">MLPLIPAFIALTLVIGYVLAPKDRDPDERLPAAISTNLLMQHSSAVEIADRNDMSYGSVTGSVGGPFRDMAEWESRVVSSGSRTIVVTYAHGDPEDRNVLRAFGQISDETLVRMPKTYAGRYEFDGAGTGGYVDGQDFTDLVIPVGNHVPVVVTVIRETPPAPPGGGGGNGGTGGSDGGISSEESQT</sequence>
<feature type="region of interest" description="Disordered" evidence="1">
    <location>
        <begin position="157"/>
        <end position="187"/>
    </location>
</feature>
<proteinExistence type="predicted"/>
<dbReference type="EMBL" id="JAPDOG010000011">
    <property type="protein sequence ID" value="MCW3782563.1"/>
    <property type="molecule type" value="Genomic_DNA"/>
</dbReference>
<evidence type="ECO:0000256" key="1">
    <source>
        <dbReference type="SAM" id="MobiDB-lite"/>
    </source>
</evidence>
<accession>A0ABT3J4G0</accession>
<keyword evidence="3" id="KW-1185">Reference proteome</keyword>
<gene>
    <name evidence="2" type="ORF">OM960_13305</name>
</gene>
<comment type="caution">
    <text evidence="2">The sequence shown here is derived from an EMBL/GenBank/DDBJ whole genome shotgun (WGS) entry which is preliminary data.</text>
</comment>
<reference evidence="2 3" key="1">
    <citation type="submission" date="2022-10" db="EMBL/GenBank/DDBJ databases">
        <title>Defluviimonas sp. CAU 1641 isolated from mud.</title>
        <authorList>
            <person name="Kim W."/>
        </authorList>
    </citation>
    <scope>NUCLEOTIDE SEQUENCE [LARGE SCALE GENOMIC DNA]</scope>
    <source>
        <strain evidence="2 3">CAU 1641</strain>
    </source>
</reference>
<evidence type="ECO:0000313" key="3">
    <source>
        <dbReference type="Proteomes" id="UP001207582"/>
    </source>
</evidence>
<feature type="compositionally biased region" description="Gly residues" evidence="1">
    <location>
        <begin position="165"/>
        <end position="178"/>
    </location>
</feature>
<dbReference type="Proteomes" id="UP001207582">
    <property type="component" value="Unassembled WGS sequence"/>
</dbReference>
<name>A0ABT3J4G0_9RHOB</name>
<protein>
    <recommendedName>
        <fullName evidence="4">Secreted protein</fullName>
    </recommendedName>
</protein>
<evidence type="ECO:0008006" key="4">
    <source>
        <dbReference type="Google" id="ProtNLM"/>
    </source>
</evidence>
<dbReference type="RefSeq" id="WP_264772296.1">
    <property type="nucleotide sequence ID" value="NZ_JAPDOG010000011.1"/>
</dbReference>
<evidence type="ECO:0000313" key="2">
    <source>
        <dbReference type="EMBL" id="MCW3782563.1"/>
    </source>
</evidence>